<comment type="catalytic activity">
    <reaction evidence="1">
        <text>[(1-&gt;4)-alpha-D-glucosyl](n) + ADP-alpha-D-glucose = [(1-&gt;4)-alpha-D-glucosyl](n+1) + ADP + H(+)</text>
        <dbReference type="Rhea" id="RHEA:18189"/>
        <dbReference type="Rhea" id="RHEA-COMP:9584"/>
        <dbReference type="Rhea" id="RHEA-COMP:9587"/>
        <dbReference type="ChEBI" id="CHEBI:15378"/>
        <dbReference type="ChEBI" id="CHEBI:15444"/>
        <dbReference type="ChEBI" id="CHEBI:57498"/>
        <dbReference type="ChEBI" id="CHEBI:456216"/>
        <dbReference type="EC" id="2.4.1.21"/>
    </reaction>
</comment>
<organism evidence="7 8">
    <name type="scientific">Alistipes indistinctus YIT 12060</name>
    <dbReference type="NCBI Taxonomy" id="742725"/>
    <lineage>
        <taxon>Bacteria</taxon>
        <taxon>Pseudomonadati</taxon>
        <taxon>Bacteroidota</taxon>
        <taxon>Bacteroidia</taxon>
        <taxon>Bacteroidales</taxon>
        <taxon>Rikenellaceae</taxon>
        <taxon>Alistipes</taxon>
    </lineage>
</organism>
<sequence>MRVLMFGWEFPPHIAGGLGTACYGMTRGLAQHGVKVIFVMPKAYGDEDQQFVRVVNASDVETLYGDPKQKDIWEKMTFIHINSNMVPYISPEEFADYSEQVRNGGTVPVGGDLWKERYSFSGTYGANLMEEIARYAMVAAQLAKDLAGQFDVIHAHDWLTYYAGIAAKRVSGKPLVVHMHATEFDRSGENVNQQVYNIERAGMAAADRVIAVSNLTRNIVINKYGIAPDRVVAVHNAVRFASQELEAEERGVDDKIVTFLGRITYQKGPDYFVEAAAKVLKRLKNVRFVMAGSGDMLNHVIRRVAKLGIADRFHFTGFLKGDEVQRMFALSDVYVMPSVSEPFGISPLEAMKSNVPVIISKQSGVAEVLDYAIKVDYWDVDALADAIYGLVKYPALAEMSSKKGRHEATNLRWEDAATEIINVYESVL</sequence>
<proteinExistence type="predicted"/>
<dbReference type="Pfam" id="PF08323">
    <property type="entry name" value="Glyco_transf_5"/>
    <property type="match status" value="1"/>
</dbReference>
<evidence type="ECO:0000313" key="8">
    <source>
        <dbReference type="Proteomes" id="UP000006008"/>
    </source>
</evidence>
<evidence type="ECO:0000313" key="7">
    <source>
        <dbReference type="EMBL" id="EHB93435.1"/>
    </source>
</evidence>
<evidence type="ECO:0000259" key="5">
    <source>
        <dbReference type="Pfam" id="PF00534"/>
    </source>
</evidence>
<feature type="domain" description="Glycosyl transferase family 1" evidence="5">
    <location>
        <begin position="249"/>
        <end position="406"/>
    </location>
</feature>
<dbReference type="CDD" id="cd03801">
    <property type="entry name" value="GT4_PimA-like"/>
    <property type="match status" value="1"/>
</dbReference>
<dbReference type="eggNOG" id="COG0297">
    <property type="taxonomic scope" value="Bacteria"/>
</dbReference>
<evidence type="ECO:0000256" key="1">
    <source>
        <dbReference type="ARBA" id="ARBA00001478"/>
    </source>
</evidence>
<evidence type="ECO:0000256" key="3">
    <source>
        <dbReference type="ARBA" id="ARBA00022676"/>
    </source>
</evidence>
<gene>
    <name evidence="7" type="ORF">HMPREF9450_00206</name>
</gene>
<dbReference type="EC" id="2.4.1.21" evidence="2"/>
<dbReference type="Gene3D" id="3.40.50.2000">
    <property type="entry name" value="Glycogen Phosphorylase B"/>
    <property type="match status" value="2"/>
</dbReference>
<dbReference type="GeneID" id="92816629"/>
<dbReference type="HOGENOM" id="CLU_009583_2_3_10"/>
<dbReference type="Proteomes" id="UP000006008">
    <property type="component" value="Unassembled WGS sequence"/>
</dbReference>
<evidence type="ECO:0000256" key="2">
    <source>
        <dbReference type="ARBA" id="ARBA00012588"/>
    </source>
</evidence>
<evidence type="ECO:0000259" key="6">
    <source>
        <dbReference type="Pfam" id="PF08323"/>
    </source>
</evidence>
<keyword evidence="4" id="KW-0808">Transferase</keyword>
<reference evidence="7 8" key="1">
    <citation type="submission" date="2011-08" db="EMBL/GenBank/DDBJ databases">
        <title>The Genome Sequence of Alistipes indistinctus YIT 12060.</title>
        <authorList>
            <consortium name="The Broad Institute Genome Sequencing Platform"/>
            <person name="Earl A."/>
            <person name="Ward D."/>
            <person name="Feldgarden M."/>
            <person name="Gevers D."/>
            <person name="Morotomi M."/>
            <person name="Young S.K."/>
            <person name="Zeng Q."/>
            <person name="Gargeya S."/>
            <person name="Fitzgerald M."/>
            <person name="Haas B."/>
            <person name="Abouelleil A."/>
            <person name="Alvarado L."/>
            <person name="Arachchi H.M."/>
            <person name="Berlin A."/>
            <person name="Brown A."/>
            <person name="Chapman S.B."/>
            <person name="Chen Z."/>
            <person name="Dunbar C."/>
            <person name="Freedman E."/>
            <person name="Gearin G."/>
            <person name="Gellesch M."/>
            <person name="Goldberg J."/>
            <person name="Griggs A."/>
            <person name="Gujja S."/>
            <person name="Heiman D."/>
            <person name="Howarth C."/>
            <person name="Larson L."/>
            <person name="Lui A."/>
            <person name="MacDonald P.J.P."/>
            <person name="Montmayeur A."/>
            <person name="Murphy C."/>
            <person name="Neiman D."/>
            <person name="Pearson M."/>
            <person name="Priest M."/>
            <person name="Roberts A."/>
            <person name="Saif S."/>
            <person name="Shea T."/>
            <person name="Shenoy N."/>
            <person name="Sisk P."/>
            <person name="Stolte C."/>
            <person name="Sykes S."/>
            <person name="Wortman J."/>
            <person name="Nusbaum C."/>
            <person name="Birren B."/>
        </authorList>
    </citation>
    <scope>NUCLEOTIDE SEQUENCE [LARGE SCALE GENOMIC DNA]</scope>
    <source>
        <strain evidence="7 8">YIT 12060</strain>
    </source>
</reference>
<dbReference type="PANTHER" id="PTHR45947">
    <property type="entry name" value="SULFOQUINOVOSYL TRANSFERASE SQD2"/>
    <property type="match status" value="1"/>
</dbReference>
<dbReference type="RefSeq" id="WP_009133012.1">
    <property type="nucleotide sequence ID" value="NZ_CP102250.1"/>
</dbReference>
<dbReference type="GO" id="GO:0009011">
    <property type="term" value="F:alpha-1,4-glucan glucosyltransferase (ADP-glucose donor) activity"/>
    <property type="evidence" value="ECO:0007669"/>
    <property type="project" value="UniProtKB-EC"/>
</dbReference>
<dbReference type="SUPFAM" id="SSF53756">
    <property type="entry name" value="UDP-Glycosyltransferase/glycogen phosphorylase"/>
    <property type="match status" value="1"/>
</dbReference>
<feature type="domain" description="Starch synthase catalytic" evidence="6">
    <location>
        <begin position="2"/>
        <end position="218"/>
    </location>
</feature>
<dbReference type="Pfam" id="PF00534">
    <property type="entry name" value="Glycos_transf_1"/>
    <property type="match status" value="1"/>
</dbReference>
<keyword evidence="3" id="KW-0328">Glycosyltransferase</keyword>
<dbReference type="InterPro" id="IPR001296">
    <property type="entry name" value="Glyco_trans_1"/>
</dbReference>
<dbReference type="PROSITE" id="PS51257">
    <property type="entry name" value="PROKAR_LIPOPROTEIN"/>
    <property type="match status" value="1"/>
</dbReference>
<dbReference type="InterPro" id="IPR013534">
    <property type="entry name" value="Starch_synth_cat_dom"/>
</dbReference>
<accession>G5H5J6</accession>
<protein>
    <recommendedName>
        <fullName evidence="2">starch synthase</fullName>
        <ecNumber evidence="2">2.4.1.21</ecNumber>
    </recommendedName>
</protein>
<dbReference type="AlphaFoldDB" id="G5H5J6"/>
<keyword evidence="8" id="KW-1185">Reference proteome</keyword>
<dbReference type="PATRIC" id="fig|742725.3.peg.233"/>
<comment type="caution">
    <text evidence="7">The sequence shown here is derived from an EMBL/GenBank/DDBJ whole genome shotgun (WGS) entry which is preliminary data.</text>
</comment>
<dbReference type="STRING" id="742725.HMPREF9450_00206"/>
<dbReference type="EMBL" id="ADLD01000003">
    <property type="protein sequence ID" value="EHB93435.1"/>
    <property type="molecule type" value="Genomic_DNA"/>
</dbReference>
<evidence type="ECO:0000256" key="4">
    <source>
        <dbReference type="ARBA" id="ARBA00022679"/>
    </source>
</evidence>
<dbReference type="PANTHER" id="PTHR45947:SF3">
    <property type="entry name" value="SULFOQUINOVOSYL TRANSFERASE SQD2"/>
    <property type="match status" value="1"/>
</dbReference>
<name>G5H5J6_9BACT</name>
<dbReference type="InterPro" id="IPR050194">
    <property type="entry name" value="Glycosyltransferase_grp1"/>
</dbReference>